<sequence>MDLKVRNNVSSVNKYMLLYAFLIFTPDAARDDEFSVAHMASMVSPRTLRPIRSIRNRDTARPASRMSCPGPLAATYRNNCYETDTLNMGNPKSGALHTHHLPEQISR</sequence>
<dbReference type="KEGG" id="acr:Acry_1133"/>
<protein>
    <submittedName>
        <fullName evidence="1">Uncharacterized protein</fullName>
    </submittedName>
</protein>
<dbReference type="HOGENOM" id="CLU_2204326_0_0_5"/>
<proteinExistence type="predicted"/>
<evidence type="ECO:0000313" key="2">
    <source>
        <dbReference type="Proteomes" id="UP000000245"/>
    </source>
</evidence>
<dbReference type="AlphaFoldDB" id="A5FXL3"/>
<dbReference type="EMBL" id="CP000697">
    <property type="protein sequence ID" value="ABQ30345.1"/>
    <property type="molecule type" value="Genomic_DNA"/>
</dbReference>
<dbReference type="Proteomes" id="UP000000245">
    <property type="component" value="Chromosome"/>
</dbReference>
<reference evidence="1 2" key="1">
    <citation type="submission" date="2007-05" db="EMBL/GenBank/DDBJ databases">
        <title>Complete sequence of chromosome of Acidiphilium cryptum JF-5.</title>
        <authorList>
            <consortium name="US DOE Joint Genome Institute"/>
            <person name="Copeland A."/>
            <person name="Lucas S."/>
            <person name="Lapidus A."/>
            <person name="Barry K."/>
            <person name="Detter J.C."/>
            <person name="Glavina del Rio T."/>
            <person name="Hammon N."/>
            <person name="Israni S."/>
            <person name="Dalin E."/>
            <person name="Tice H."/>
            <person name="Pitluck S."/>
            <person name="Sims D."/>
            <person name="Brettin T."/>
            <person name="Bruce D."/>
            <person name="Han C."/>
            <person name="Schmutz J."/>
            <person name="Larimer F."/>
            <person name="Land M."/>
            <person name="Hauser L."/>
            <person name="Kyrpides N."/>
            <person name="Kim E."/>
            <person name="Magnuson T."/>
            <person name="Richardson P."/>
        </authorList>
    </citation>
    <scope>NUCLEOTIDE SEQUENCE [LARGE SCALE GENOMIC DNA]</scope>
    <source>
        <strain evidence="1 2">JF-5</strain>
    </source>
</reference>
<accession>A5FXL3</accession>
<organism evidence="1 2">
    <name type="scientific">Acidiphilium cryptum (strain JF-5)</name>
    <dbReference type="NCBI Taxonomy" id="349163"/>
    <lineage>
        <taxon>Bacteria</taxon>
        <taxon>Pseudomonadati</taxon>
        <taxon>Pseudomonadota</taxon>
        <taxon>Alphaproteobacteria</taxon>
        <taxon>Acetobacterales</taxon>
        <taxon>Acidocellaceae</taxon>
        <taxon>Acidiphilium</taxon>
    </lineage>
</organism>
<gene>
    <name evidence="1" type="ordered locus">Acry_1133</name>
</gene>
<name>A5FXL3_ACICJ</name>
<keyword evidence="2" id="KW-1185">Reference proteome</keyword>
<dbReference type="STRING" id="349163.Acry_1133"/>
<evidence type="ECO:0000313" key="1">
    <source>
        <dbReference type="EMBL" id="ABQ30345.1"/>
    </source>
</evidence>